<evidence type="ECO:0000259" key="6">
    <source>
        <dbReference type="PROSITE" id="PS50111"/>
    </source>
</evidence>
<keyword evidence="10" id="KW-1185">Reference proteome</keyword>
<keyword evidence="5" id="KW-1133">Transmembrane helix</keyword>
<comment type="similarity">
    <text evidence="2">Belongs to the methyl-accepting chemotaxis (MCP) protein family.</text>
</comment>
<dbReference type="InterPro" id="IPR004089">
    <property type="entry name" value="MCPsignal_dom"/>
</dbReference>
<dbReference type="Pfam" id="PF00015">
    <property type="entry name" value="MCPsignal"/>
    <property type="match status" value="1"/>
</dbReference>
<evidence type="ECO:0000256" key="4">
    <source>
        <dbReference type="SAM" id="MobiDB-lite"/>
    </source>
</evidence>
<dbReference type="RefSeq" id="WP_279967193.1">
    <property type="nucleotide sequence ID" value="NZ_CP122537.1"/>
</dbReference>
<feature type="domain" description="HAMP" evidence="8">
    <location>
        <begin position="464"/>
        <end position="516"/>
    </location>
</feature>
<name>A0ABY8LG76_9RHOB</name>
<dbReference type="InterPro" id="IPR051310">
    <property type="entry name" value="MCP_chemotaxis"/>
</dbReference>
<evidence type="ECO:0000313" key="10">
    <source>
        <dbReference type="Proteomes" id="UP001243420"/>
    </source>
</evidence>
<evidence type="ECO:0000259" key="7">
    <source>
        <dbReference type="PROSITE" id="PS50113"/>
    </source>
</evidence>
<feature type="transmembrane region" description="Helical" evidence="5">
    <location>
        <begin position="138"/>
        <end position="159"/>
    </location>
</feature>
<dbReference type="SUPFAM" id="SSF58104">
    <property type="entry name" value="Methyl-accepting chemotaxis protein (MCP) signaling domain"/>
    <property type="match status" value="1"/>
</dbReference>
<dbReference type="SMART" id="SM00304">
    <property type="entry name" value="HAMP"/>
    <property type="match status" value="2"/>
</dbReference>
<keyword evidence="5" id="KW-0812">Transmembrane</keyword>
<dbReference type="Gene3D" id="3.30.450.20">
    <property type="entry name" value="PAS domain"/>
    <property type="match status" value="2"/>
</dbReference>
<feature type="domain" description="Methyl-accepting transducer" evidence="6">
    <location>
        <begin position="521"/>
        <end position="750"/>
    </location>
</feature>
<dbReference type="PANTHER" id="PTHR43531:SF11">
    <property type="entry name" value="METHYL-ACCEPTING CHEMOTAXIS PROTEIN 3"/>
    <property type="match status" value="1"/>
</dbReference>
<evidence type="ECO:0000256" key="1">
    <source>
        <dbReference type="ARBA" id="ARBA00022500"/>
    </source>
</evidence>
<feature type="domain" description="PAC" evidence="7">
    <location>
        <begin position="405"/>
        <end position="457"/>
    </location>
</feature>
<dbReference type="SMART" id="SM00283">
    <property type="entry name" value="MA"/>
    <property type="match status" value="1"/>
</dbReference>
<sequence length="802" mass="84670">MILITAIAAVTLAETTIFRQGLTEMTSDLALRLARAEVEAQARFLAAPVAFARTDDVANQIAALIAQSDGTVTGVEVRTTDGELLVSDGMPLASVEADRILSVPMVLPNGNAAGTLRALWSAEPLGTVIDETQERATWLGLAVTVVSLLAALWAFRALIGKPLGALGQGVARLREGDYDTEIVGARRHDEFGTLANAMEKFRADLGKMAEIQRESTFSSAAFQGSSAALMLADPTGAIRAVNPALTRLFAGHEDLLRRHLPSLDPQALVGRNLDMFRGEIDLSPARLSGLGEQGLSTILSLAEIRIELKIAVIFDGESAQTGYVLEWQDVTERWRNEAVIATIEASQITAEFTPDGAPVSANSGFREMHGGADQLPALPQLLGEEPAQDVDAATLIREAKELGAFSGLLRLRAASGEDVFVEGSLSAIRDVDGAVFRLLLLGRDVTAAQIAIEASRAERIATEKERSAVVEALRGGLRKLSAGDLDAAIADPFADRYEELRSDYNMAVGMLDEALSEIAERAESIRNESNDISATAEGLSQRSESTAATLEQTAAALDDLTGGVRVAAESAQRADQMVVDAKRSAQQSGEVVTRTVAAMDEIAASSERVASIIKVIDDIAFQTNLLALNAGVEAARAGDAGRGFAVVASEVRALAQRSSEAAREINDLIAQSGTQVREGVDLVGKTGHALEGIVGSVTEIADRVSEIAESARQQSSSLEEINSSVTKLDQSTQQNTARLEETTAASDALRADAATLVSTIDRVRLTSRKTEAAPSHPPAQARKAAPVAAKGGAAPAEVWTDF</sequence>
<proteinExistence type="inferred from homology"/>
<gene>
    <name evidence="9" type="ORF">P8627_07735</name>
</gene>
<reference evidence="9 10" key="1">
    <citation type="submission" date="2023-04" db="EMBL/GenBank/DDBJ databases">
        <title>Jannaschia ovalis sp. nov., a marine bacterium isolated from sea tidal flat.</title>
        <authorList>
            <person name="Kwon D.Y."/>
            <person name="Kim J.-J."/>
        </authorList>
    </citation>
    <scope>NUCLEOTIDE SEQUENCE [LARGE SCALE GENOMIC DNA]</scope>
    <source>
        <strain evidence="9 10">GRR-S6-38</strain>
    </source>
</reference>
<dbReference type="SUPFAM" id="SSF55785">
    <property type="entry name" value="PYP-like sensor domain (PAS domain)"/>
    <property type="match status" value="2"/>
</dbReference>
<evidence type="ECO:0000256" key="2">
    <source>
        <dbReference type="ARBA" id="ARBA00029447"/>
    </source>
</evidence>
<dbReference type="InterPro" id="IPR003660">
    <property type="entry name" value="HAMP_dom"/>
</dbReference>
<dbReference type="InterPro" id="IPR035965">
    <property type="entry name" value="PAS-like_dom_sf"/>
</dbReference>
<dbReference type="CDD" id="cd11386">
    <property type="entry name" value="MCP_signal"/>
    <property type="match status" value="1"/>
</dbReference>
<keyword evidence="3" id="KW-0807">Transducer</keyword>
<dbReference type="Pfam" id="PF13426">
    <property type="entry name" value="PAS_9"/>
    <property type="match status" value="1"/>
</dbReference>
<feature type="compositionally biased region" description="Low complexity" evidence="4">
    <location>
        <begin position="778"/>
        <end position="796"/>
    </location>
</feature>
<feature type="domain" description="HAMP" evidence="8">
    <location>
        <begin position="157"/>
        <end position="210"/>
    </location>
</feature>
<keyword evidence="1" id="KW-0145">Chemotaxis</keyword>
<dbReference type="SUPFAM" id="SSF158472">
    <property type="entry name" value="HAMP domain-like"/>
    <property type="match status" value="1"/>
</dbReference>
<dbReference type="InterPro" id="IPR000700">
    <property type="entry name" value="PAS-assoc_C"/>
</dbReference>
<dbReference type="PANTHER" id="PTHR43531">
    <property type="entry name" value="PROTEIN ICFG"/>
    <property type="match status" value="1"/>
</dbReference>
<evidence type="ECO:0000259" key="8">
    <source>
        <dbReference type="PROSITE" id="PS50885"/>
    </source>
</evidence>
<feature type="compositionally biased region" description="Polar residues" evidence="4">
    <location>
        <begin position="711"/>
        <end position="737"/>
    </location>
</feature>
<feature type="region of interest" description="Disordered" evidence="4">
    <location>
        <begin position="767"/>
        <end position="802"/>
    </location>
</feature>
<dbReference type="EMBL" id="CP122537">
    <property type="protein sequence ID" value="WGH80146.1"/>
    <property type="molecule type" value="Genomic_DNA"/>
</dbReference>
<evidence type="ECO:0000256" key="5">
    <source>
        <dbReference type="SAM" id="Phobius"/>
    </source>
</evidence>
<evidence type="ECO:0000256" key="3">
    <source>
        <dbReference type="PROSITE-ProRule" id="PRU00284"/>
    </source>
</evidence>
<dbReference type="Gene3D" id="6.10.340.10">
    <property type="match status" value="1"/>
</dbReference>
<organism evidence="9 10">
    <name type="scientific">Jannaschia ovalis</name>
    <dbReference type="NCBI Taxonomy" id="3038773"/>
    <lineage>
        <taxon>Bacteria</taxon>
        <taxon>Pseudomonadati</taxon>
        <taxon>Pseudomonadota</taxon>
        <taxon>Alphaproteobacteria</taxon>
        <taxon>Rhodobacterales</taxon>
        <taxon>Roseobacteraceae</taxon>
        <taxon>Jannaschia</taxon>
    </lineage>
</organism>
<dbReference type="Proteomes" id="UP001243420">
    <property type="component" value="Chromosome"/>
</dbReference>
<accession>A0ABY8LG76</accession>
<dbReference type="Gene3D" id="1.10.287.950">
    <property type="entry name" value="Methyl-accepting chemotaxis protein"/>
    <property type="match status" value="1"/>
</dbReference>
<dbReference type="InterPro" id="IPR000014">
    <property type="entry name" value="PAS"/>
</dbReference>
<protein>
    <submittedName>
        <fullName evidence="9">Methyl-accepting chemotaxis protein</fullName>
    </submittedName>
</protein>
<keyword evidence="5" id="KW-0472">Membrane</keyword>
<dbReference type="Pfam" id="PF00672">
    <property type="entry name" value="HAMP"/>
    <property type="match status" value="1"/>
</dbReference>
<dbReference type="PROSITE" id="PS50113">
    <property type="entry name" value="PAC"/>
    <property type="match status" value="1"/>
</dbReference>
<dbReference type="PROSITE" id="PS50111">
    <property type="entry name" value="CHEMOTAXIS_TRANSDUC_2"/>
    <property type="match status" value="1"/>
</dbReference>
<dbReference type="PROSITE" id="PS50885">
    <property type="entry name" value="HAMP"/>
    <property type="match status" value="2"/>
</dbReference>
<dbReference type="CDD" id="cd06225">
    <property type="entry name" value="HAMP"/>
    <property type="match status" value="1"/>
</dbReference>
<evidence type="ECO:0000313" key="9">
    <source>
        <dbReference type="EMBL" id="WGH80146.1"/>
    </source>
</evidence>
<feature type="region of interest" description="Disordered" evidence="4">
    <location>
        <begin position="711"/>
        <end position="743"/>
    </location>
</feature>